<feature type="signal peptide" evidence="4">
    <location>
        <begin position="1"/>
        <end position="21"/>
    </location>
</feature>
<feature type="disulfide bond" evidence="3">
    <location>
        <begin position="140"/>
        <end position="322"/>
    </location>
</feature>
<gene>
    <name evidence="6" type="ORF">ACEWY4_011309</name>
</gene>
<keyword evidence="3" id="KW-1015">Disulfide bond</keyword>
<dbReference type="GO" id="GO:0005576">
    <property type="term" value="C:extracellular region"/>
    <property type="evidence" value="ECO:0007669"/>
    <property type="project" value="UniProtKB-SubCell"/>
</dbReference>
<evidence type="ECO:0000259" key="5">
    <source>
        <dbReference type="PROSITE" id="PS51132"/>
    </source>
</evidence>
<protein>
    <recommendedName>
        <fullName evidence="5">Olfactomedin-like domain-containing protein</fullName>
    </recommendedName>
</protein>
<feature type="chain" id="PRO_5044852095" description="Olfactomedin-like domain-containing protein" evidence="4">
    <location>
        <begin position="22"/>
        <end position="400"/>
    </location>
</feature>
<proteinExistence type="predicted"/>
<dbReference type="Proteomes" id="UP001591681">
    <property type="component" value="Unassembled WGS sequence"/>
</dbReference>
<keyword evidence="2" id="KW-0964">Secreted</keyword>
<dbReference type="InterPro" id="IPR050605">
    <property type="entry name" value="Olfactomedin-like_domain"/>
</dbReference>
<organism evidence="6 7">
    <name type="scientific">Coilia grayii</name>
    <name type="common">Gray's grenadier anchovy</name>
    <dbReference type="NCBI Taxonomy" id="363190"/>
    <lineage>
        <taxon>Eukaryota</taxon>
        <taxon>Metazoa</taxon>
        <taxon>Chordata</taxon>
        <taxon>Craniata</taxon>
        <taxon>Vertebrata</taxon>
        <taxon>Euteleostomi</taxon>
        <taxon>Actinopterygii</taxon>
        <taxon>Neopterygii</taxon>
        <taxon>Teleostei</taxon>
        <taxon>Clupei</taxon>
        <taxon>Clupeiformes</taxon>
        <taxon>Clupeoidei</taxon>
        <taxon>Engraulidae</taxon>
        <taxon>Coilinae</taxon>
        <taxon>Coilia</taxon>
    </lineage>
</organism>
<evidence type="ECO:0000313" key="6">
    <source>
        <dbReference type="EMBL" id="KAL2093997.1"/>
    </source>
</evidence>
<dbReference type="AlphaFoldDB" id="A0ABD1K4E6"/>
<name>A0ABD1K4E6_9TELE</name>
<comment type="caution">
    <text evidence="6">The sequence shown here is derived from an EMBL/GenBank/DDBJ whole genome shotgun (WGS) entry which is preliminary data.</text>
</comment>
<accession>A0ABD1K4E6</accession>
<dbReference type="InterPro" id="IPR003112">
    <property type="entry name" value="Olfac-like_dom"/>
</dbReference>
<evidence type="ECO:0000256" key="2">
    <source>
        <dbReference type="ARBA" id="ARBA00022525"/>
    </source>
</evidence>
<dbReference type="PANTHER" id="PTHR23192">
    <property type="entry name" value="OLFACTOMEDIN-RELATED"/>
    <property type="match status" value="1"/>
</dbReference>
<dbReference type="Pfam" id="PF02191">
    <property type="entry name" value="OLF"/>
    <property type="match status" value="1"/>
</dbReference>
<evidence type="ECO:0000256" key="3">
    <source>
        <dbReference type="PROSITE-ProRule" id="PRU00446"/>
    </source>
</evidence>
<dbReference type="SMART" id="SM00284">
    <property type="entry name" value="OLF"/>
    <property type="match status" value="1"/>
</dbReference>
<keyword evidence="7" id="KW-1185">Reference proteome</keyword>
<dbReference type="EMBL" id="JBHFQA010000009">
    <property type="protein sequence ID" value="KAL2093997.1"/>
    <property type="molecule type" value="Genomic_DNA"/>
</dbReference>
<evidence type="ECO:0000256" key="1">
    <source>
        <dbReference type="ARBA" id="ARBA00004613"/>
    </source>
</evidence>
<keyword evidence="4" id="KW-0732">Signal</keyword>
<feature type="domain" description="Olfactomedin-like" evidence="5">
    <location>
        <begin position="139"/>
        <end position="395"/>
    </location>
</feature>
<dbReference type="PROSITE" id="PS51132">
    <property type="entry name" value="OLF"/>
    <property type="match status" value="1"/>
</dbReference>
<evidence type="ECO:0000256" key="4">
    <source>
        <dbReference type="SAM" id="SignalP"/>
    </source>
</evidence>
<reference evidence="6 7" key="1">
    <citation type="submission" date="2024-09" db="EMBL/GenBank/DDBJ databases">
        <title>A chromosome-level genome assembly of Gray's grenadier anchovy, Coilia grayii.</title>
        <authorList>
            <person name="Fu Z."/>
        </authorList>
    </citation>
    <scope>NUCLEOTIDE SEQUENCE [LARGE SCALE GENOMIC DNA]</scope>
    <source>
        <strain evidence="6">G4</strain>
        <tissue evidence="6">Muscle</tissue>
    </source>
</reference>
<evidence type="ECO:0000313" key="7">
    <source>
        <dbReference type="Proteomes" id="UP001591681"/>
    </source>
</evidence>
<comment type="subcellular location">
    <subcellularLocation>
        <location evidence="1">Secreted</location>
    </subcellularLocation>
</comment>
<sequence length="400" mass="45097">MYIPTLHLASLLLLATDTSHAQRISPDLAMMQYFQARLIQLEERLIRCDQSIQLYGKKMYDFSSTLHGQMSGMNVLSSEVKSQVESVALRVDRLERDMEYVQSKMPNQPHVEVEDALLDQQVKEAQEMKKKVKITFANACGTALTGVKSMKIVKKSGDVYGSWLRDPTKGSAQIFYFDGTRNDTLVKFPSLKTFHDSNSTQKASTIQLPHPWQGTGHAILNGSVYYHQAGTTNRIIKVHLLNCTVSDSILLPGAGRLPVYGLSPHTFLHLAVDEMGLWVIHADPELGGNLVITKLNSGTMHIEHSWDTHCKSQDAEVAFMVCGTMYVVYNSRFGGRSSMRCVYDIHDTIVSAETPVLFFPKGYTSHASMQYYPKDKQLYSWDEGYQTIYKFDVKKKTVTT</sequence>
<dbReference type="PANTHER" id="PTHR23192:SF13">
    <property type="entry name" value="OLFACTOMEDIN-LIKE PROTEIN 1"/>
    <property type="match status" value="1"/>
</dbReference>